<evidence type="ECO:0000256" key="2">
    <source>
        <dbReference type="ARBA" id="ARBA00008766"/>
    </source>
</evidence>
<dbReference type="Gene3D" id="3.90.230.10">
    <property type="entry name" value="Creatinase/methionine aminopeptidase superfamily"/>
    <property type="match status" value="1"/>
</dbReference>
<keyword evidence="3" id="KW-0479">Metal-binding</keyword>
<dbReference type="Pfam" id="PF05195">
    <property type="entry name" value="AMP_N"/>
    <property type="match status" value="1"/>
</dbReference>
<dbReference type="Proteomes" id="UP000187283">
    <property type="component" value="Unassembled WGS sequence"/>
</dbReference>
<dbReference type="InterPro" id="IPR052433">
    <property type="entry name" value="X-Pro_dipept-like"/>
</dbReference>
<dbReference type="OrthoDB" id="10261878at2759"/>
<dbReference type="SUPFAM" id="SSF55920">
    <property type="entry name" value="Creatinase/aminopeptidase"/>
    <property type="match status" value="1"/>
</dbReference>
<evidence type="ECO:0000256" key="5">
    <source>
        <dbReference type="ARBA" id="ARBA00023211"/>
    </source>
</evidence>
<dbReference type="EMBL" id="LSSN01003794">
    <property type="protein sequence ID" value="OMJ12794.1"/>
    <property type="molecule type" value="Genomic_DNA"/>
</dbReference>
<protein>
    <submittedName>
        <fullName evidence="7">Xaa-Pro dipeptidase</fullName>
    </submittedName>
</protein>
<dbReference type="Pfam" id="PF00557">
    <property type="entry name" value="Peptidase_M24"/>
    <property type="match status" value="1"/>
</dbReference>
<dbReference type="STRING" id="133412.A0A1R1XDT4"/>
<feature type="domain" description="Aminopeptidase P N-terminal" evidence="6">
    <location>
        <begin position="3"/>
        <end position="130"/>
    </location>
</feature>
<dbReference type="GO" id="GO:0030145">
    <property type="term" value="F:manganese ion binding"/>
    <property type="evidence" value="ECO:0007669"/>
    <property type="project" value="InterPro"/>
</dbReference>
<dbReference type="GO" id="GO:0070006">
    <property type="term" value="F:metalloaminopeptidase activity"/>
    <property type="evidence" value="ECO:0007669"/>
    <property type="project" value="InterPro"/>
</dbReference>
<dbReference type="PANTHER" id="PTHR43226:SF1">
    <property type="entry name" value="XAA-PRO DIPEPTIDASE"/>
    <property type="match status" value="1"/>
</dbReference>
<keyword evidence="5" id="KW-0464">Manganese</keyword>
<dbReference type="CDD" id="cd01087">
    <property type="entry name" value="Prolidase"/>
    <property type="match status" value="1"/>
</dbReference>
<dbReference type="InterPro" id="IPR036005">
    <property type="entry name" value="Creatinase/aminopeptidase-like"/>
</dbReference>
<sequence length="445" mass="50071">MRISISKHCENISKLLGSKGVFYVKGAETSIHPDSDTELNFFQDSNMTYVSGVYEPGFEFLYDMNSKRSILFAPFVSADEAVWIGPQPSLSDYKNKYGADHIYYTNDFSTVVNDINPEMIYRIDYQSDSSLSKVKAKIDSTKLIDAIHEARVFKEAEEIELMKKVNSISGKAHIDLMKQNLIGKNERNLYSKFVHHILDEGCEREAYTTIVGSGRNSAILHYIRNNANITENSELVLVDAGGSYRGYASDITRTWPVGKHFSPEAKQIYQIVLDMQEAVILAAKPGVQWEDMHILANKVAAEGLLKLGILKGNLDSILESFVVGYFFPHGLGHFLGIDTHDCGGYPKGVERINKPGLRYLRVRRELKEGMVLTVEPGLYFVSDLINEAKNTQSISQFIDFDMVDKYFKIGGVRIEDNIVITSTGNFNLTNVPKQVLDIEQLRCTA</sequence>
<reference evidence="7 8" key="1">
    <citation type="submission" date="2017-01" db="EMBL/GenBank/DDBJ databases">
        <authorList>
            <person name="Mah S.A."/>
            <person name="Swanson W.J."/>
            <person name="Moy G.W."/>
            <person name="Vacquier V.D."/>
        </authorList>
    </citation>
    <scope>NUCLEOTIDE SEQUENCE [LARGE SCALE GENOMIC DNA]</scope>
    <source>
        <strain evidence="7 8">GSMNP</strain>
    </source>
</reference>
<name>A0A1R1XDT4_9FUNG</name>
<dbReference type="InterPro" id="IPR000994">
    <property type="entry name" value="Pept_M24"/>
</dbReference>
<comment type="similarity">
    <text evidence="2">Belongs to the peptidase M24B family.</text>
</comment>
<organism evidence="7 8">
    <name type="scientific">Smittium culicis</name>
    <dbReference type="NCBI Taxonomy" id="133412"/>
    <lineage>
        <taxon>Eukaryota</taxon>
        <taxon>Fungi</taxon>
        <taxon>Fungi incertae sedis</taxon>
        <taxon>Zoopagomycota</taxon>
        <taxon>Kickxellomycotina</taxon>
        <taxon>Harpellomycetes</taxon>
        <taxon>Harpellales</taxon>
        <taxon>Legeriomycetaceae</taxon>
        <taxon>Smittium</taxon>
    </lineage>
</organism>
<gene>
    <name evidence="7" type="ORF">AYI70_g8899</name>
</gene>
<dbReference type="FunFam" id="3.90.230.10:FF:000002">
    <property type="entry name" value="Xaa-Pro aminopeptidase 3"/>
    <property type="match status" value="1"/>
</dbReference>
<keyword evidence="4" id="KW-0378">Hydrolase</keyword>
<dbReference type="AlphaFoldDB" id="A0A1R1XDT4"/>
<dbReference type="SUPFAM" id="SSF53092">
    <property type="entry name" value="Creatinase/prolidase N-terminal domain"/>
    <property type="match status" value="1"/>
</dbReference>
<evidence type="ECO:0000256" key="1">
    <source>
        <dbReference type="ARBA" id="ARBA00001936"/>
    </source>
</evidence>
<evidence type="ECO:0000256" key="3">
    <source>
        <dbReference type="ARBA" id="ARBA00022723"/>
    </source>
</evidence>
<comment type="caution">
    <text evidence="7">The sequence shown here is derived from an EMBL/GenBank/DDBJ whole genome shotgun (WGS) entry which is preliminary data.</text>
</comment>
<dbReference type="GO" id="GO:0006508">
    <property type="term" value="P:proteolysis"/>
    <property type="evidence" value="ECO:0007669"/>
    <property type="project" value="TreeGrafter"/>
</dbReference>
<keyword evidence="8" id="KW-1185">Reference proteome</keyword>
<evidence type="ECO:0000256" key="4">
    <source>
        <dbReference type="ARBA" id="ARBA00022801"/>
    </source>
</evidence>
<dbReference type="PANTHER" id="PTHR43226">
    <property type="entry name" value="XAA-PRO AMINOPEPTIDASE 3"/>
    <property type="match status" value="1"/>
</dbReference>
<accession>A0A1R1XDT4</accession>
<proteinExistence type="inferred from homology"/>
<dbReference type="InterPro" id="IPR029149">
    <property type="entry name" value="Creatin/AminoP/Spt16_N"/>
</dbReference>
<dbReference type="SMART" id="SM01011">
    <property type="entry name" value="AMP_N"/>
    <property type="match status" value="1"/>
</dbReference>
<dbReference type="Gene3D" id="3.40.350.10">
    <property type="entry name" value="Creatinase/prolidase N-terminal domain"/>
    <property type="match status" value="1"/>
</dbReference>
<evidence type="ECO:0000259" key="6">
    <source>
        <dbReference type="SMART" id="SM01011"/>
    </source>
</evidence>
<comment type="cofactor">
    <cofactor evidence="1">
        <name>Mn(2+)</name>
        <dbReference type="ChEBI" id="CHEBI:29035"/>
    </cofactor>
</comment>
<dbReference type="InterPro" id="IPR007865">
    <property type="entry name" value="Aminopep_P_N"/>
</dbReference>
<evidence type="ECO:0000313" key="8">
    <source>
        <dbReference type="Proteomes" id="UP000187283"/>
    </source>
</evidence>
<evidence type="ECO:0000313" key="7">
    <source>
        <dbReference type="EMBL" id="OMJ12794.1"/>
    </source>
</evidence>